<keyword evidence="5 12" id="KW-0004">4Fe-4S</keyword>
<dbReference type="STRING" id="7260.B4N8W9"/>
<dbReference type="InterPro" id="IPR015931">
    <property type="entry name" value="Acnase/IPM_dHydase_lsu_aba_1/3"/>
</dbReference>
<dbReference type="NCBIfam" id="NF009520">
    <property type="entry name" value="PRK12881.1"/>
    <property type="match status" value="1"/>
</dbReference>
<evidence type="ECO:0000256" key="6">
    <source>
        <dbReference type="ARBA" id="ARBA00022723"/>
    </source>
</evidence>
<dbReference type="HOGENOM" id="CLU_013476_2_1_1"/>
<keyword evidence="8 12" id="KW-0411">Iron-sulfur</keyword>
<evidence type="ECO:0000256" key="11">
    <source>
        <dbReference type="ARBA" id="ARBA00029682"/>
    </source>
</evidence>
<evidence type="ECO:0000256" key="1">
    <source>
        <dbReference type="ARBA" id="ARBA00001966"/>
    </source>
</evidence>
<dbReference type="OrthoDB" id="2279155at2759"/>
<reference evidence="15 16" key="1">
    <citation type="journal article" date="2007" name="Nature">
        <title>Evolution of genes and genomes on the Drosophila phylogeny.</title>
        <authorList>
            <consortium name="Drosophila 12 Genomes Consortium"/>
            <person name="Clark A.G."/>
            <person name="Eisen M.B."/>
            <person name="Smith D.R."/>
            <person name="Bergman C.M."/>
            <person name="Oliver B."/>
            <person name="Markow T.A."/>
            <person name="Kaufman T.C."/>
            <person name="Kellis M."/>
            <person name="Gelbart W."/>
            <person name="Iyer V.N."/>
            <person name="Pollard D.A."/>
            <person name="Sackton T.B."/>
            <person name="Larracuente A.M."/>
            <person name="Singh N.D."/>
            <person name="Abad J.P."/>
            <person name="Abt D.N."/>
            <person name="Adryan B."/>
            <person name="Aguade M."/>
            <person name="Akashi H."/>
            <person name="Anderson W.W."/>
            <person name="Aquadro C.F."/>
            <person name="Ardell D.H."/>
            <person name="Arguello R."/>
            <person name="Artieri C.G."/>
            <person name="Barbash D.A."/>
            <person name="Barker D."/>
            <person name="Barsanti P."/>
            <person name="Batterham P."/>
            <person name="Batzoglou S."/>
            <person name="Begun D."/>
            <person name="Bhutkar A."/>
            <person name="Blanco E."/>
            <person name="Bosak S.A."/>
            <person name="Bradley R.K."/>
            <person name="Brand A.D."/>
            <person name="Brent M.R."/>
            <person name="Brooks A.N."/>
            <person name="Brown R.H."/>
            <person name="Butlin R.K."/>
            <person name="Caggese C."/>
            <person name="Calvi B.R."/>
            <person name="Bernardo de Carvalho A."/>
            <person name="Caspi A."/>
            <person name="Castrezana S."/>
            <person name="Celniker S.E."/>
            <person name="Chang J.L."/>
            <person name="Chapple C."/>
            <person name="Chatterji S."/>
            <person name="Chinwalla A."/>
            <person name="Civetta A."/>
            <person name="Clifton S.W."/>
            <person name="Comeron J.M."/>
            <person name="Costello J.C."/>
            <person name="Coyne J.A."/>
            <person name="Daub J."/>
            <person name="David R.G."/>
            <person name="Delcher A.L."/>
            <person name="Delehaunty K."/>
            <person name="Do C.B."/>
            <person name="Ebling H."/>
            <person name="Edwards K."/>
            <person name="Eickbush T."/>
            <person name="Evans J.D."/>
            <person name="Filipski A."/>
            <person name="Findeiss S."/>
            <person name="Freyhult E."/>
            <person name="Fulton L."/>
            <person name="Fulton R."/>
            <person name="Garcia A.C."/>
            <person name="Gardiner A."/>
            <person name="Garfield D.A."/>
            <person name="Garvin B.E."/>
            <person name="Gibson G."/>
            <person name="Gilbert D."/>
            <person name="Gnerre S."/>
            <person name="Godfrey J."/>
            <person name="Good R."/>
            <person name="Gotea V."/>
            <person name="Gravely B."/>
            <person name="Greenberg A.J."/>
            <person name="Griffiths-Jones S."/>
            <person name="Gross S."/>
            <person name="Guigo R."/>
            <person name="Gustafson E.A."/>
            <person name="Haerty W."/>
            <person name="Hahn M.W."/>
            <person name="Halligan D.L."/>
            <person name="Halpern A.L."/>
            <person name="Halter G.M."/>
            <person name="Han M.V."/>
            <person name="Heger A."/>
            <person name="Hillier L."/>
            <person name="Hinrichs A.S."/>
            <person name="Holmes I."/>
            <person name="Hoskins R.A."/>
            <person name="Hubisz M.J."/>
            <person name="Hultmark D."/>
            <person name="Huntley M.A."/>
            <person name="Jaffe D.B."/>
            <person name="Jagadeeshan S."/>
            <person name="Jeck W.R."/>
            <person name="Johnson J."/>
            <person name="Jones C.D."/>
            <person name="Jordan W.C."/>
            <person name="Karpen G.H."/>
            <person name="Kataoka E."/>
            <person name="Keightley P.D."/>
            <person name="Kheradpour P."/>
            <person name="Kirkness E.F."/>
            <person name="Koerich L.B."/>
            <person name="Kristiansen K."/>
            <person name="Kudrna D."/>
            <person name="Kulathinal R.J."/>
            <person name="Kumar S."/>
            <person name="Kwok R."/>
            <person name="Lander E."/>
            <person name="Langley C.H."/>
            <person name="Lapoint R."/>
            <person name="Lazzaro B.P."/>
            <person name="Lee S.J."/>
            <person name="Levesque L."/>
            <person name="Li R."/>
            <person name="Lin C.F."/>
            <person name="Lin M.F."/>
            <person name="Lindblad-Toh K."/>
            <person name="Llopart A."/>
            <person name="Long M."/>
            <person name="Low L."/>
            <person name="Lozovsky E."/>
            <person name="Lu J."/>
            <person name="Luo M."/>
            <person name="Machado C.A."/>
            <person name="Makalowski W."/>
            <person name="Marzo M."/>
            <person name="Matsuda M."/>
            <person name="Matzkin L."/>
            <person name="McAllister B."/>
            <person name="McBride C.S."/>
            <person name="McKernan B."/>
            <person name="McKernan K."/>
            <person name="Mendez-Lago M."/>
            <person name="Minx P."/>
            <person name="Mollenhauer M.U."/>
            <person name="Montooth K."/>
            <person name="Mount S.M."/>
            <person name="Mu X."/>
            <person name="Myers E."/>
            <person name="Negre B."/>
            <person name="Newfeld S."/>
            <person name="Nielsen R."/>
            <person name="Noor M.A."/>
            <person name="O'Grady P."/>
            <person name="Pachter L."/>
            <person name="Papaceit M."/>
            <person name="Parisi M.J."/>
            <person name="Parisi M."/>
            <person name="Parts L."/>
            <person name="Pedersen J.S."/>
            <person name="Pesole G."/>
            <person name="Phillippy A.M."/>
            <person name="Ponting C.P."/>
            <person name="Pop M."/>
            <person name="Porcelli D."/>
            <person name="Powell J.R."/>
            <person name="Prohaska S."/>
            <person name="Pruitt K."/>
            <person name="Puig M."/>
            <person name="Quesneville H."/>
            <person name="Ram K.R."/>
            <person name="Rand D."/>
            <person name="Rasmussen M.D."/>
            <person name="Reed L.K."/>
            <person name="Reenan R."/>
            <person name="Reily A."/>
            <person name="Remington K.A."/>
            <person name="Rieger T.T."/>
            <person name="Ritchie M.G."/>
            <person name="Robin C."/>
            <person name="Rogers Y.H."/>
            <person name="Rohde C."/>
            <person name="Rozas J."/>
            <person name="Rubenfield M.J."/>
            <person name="Ruiz A."/>
            <person name="Russo S."/>
            <person name="Salzberg S.L."/>
            <person name="Sanchez-Gracia A."/>
            <person name="Saranga D.J."/>
            <person name="Sato H."/>
            <person name="Schaeffer S.W."/>
            <person name="Schatz M.C."/>
            <person name="Schlenke T."/>
            <person name="Schwartz R."/>
            <person name="Segarra C."/>
            <person name="Singh R.S."/>
            <person name="Sirot L."/>
            <person name="Sirota M."/>
            <person name="Sisneros N.B."/>
            <person name="Smith C.D."/>
            <person name="Smith T.F."/>
            <person name="Spieth J."/>
            <person name="Stage D.E."/>
            <person name="Stark A."/>
            <person name="Stephan W."/>
            <person name="Strausberg R.L."/>
            <person name="Strempel S."/>
            <person name="Sturgill D."/>
            <person name="Sutton G."/>
            <person name="Sutton G.G."/>
            <person name="Tao W."/>
            <person name="Teichmann S."/>
            <person name="Tobari Y.N."/>
            <person name="Tomimura Y."/>
            <person name="Tsolas J.M."/>
            <person name="Valente V.L."/>
            <person name="Venter E."/>
            <person name="Venter J.C."/>
            <person name="Vicario S."/>
            <person name="Vieira F.G."/>
            <person name="Vilella A.J."/>
            <person name="Villasante A."/>
            <person name="Walenz B."/>
            <person name="Wang J."/>
            <person name="Wasserman M."/>
            <person name="Watts T."/>
            <person name="Wilson D."/>
            <person name="Wilson R.K."/>
            <person name="Wing R.A."/>
            <person name="Wolfner M.F."/>
            <person name="Wong A."/>
            <person name="Wong G.K."/>
            <person name="Wu C.I."/>
            <person name="Wu G."/>
            <person name="Yamamoto D."/>
            <person name="Yang H.P."/>
            <person name="Yang S.P."/>
            <person name="Yorke J.A."/>
            <person name="Yoshida K."/>
            <person name="Zdobnov E."/>
            <person name="Zhang P."/>
            <person name="Zhang Y."/>
            <person name="Zimin A.V."/>
            <person name="Baldwin J."/>
            <person name="Abdouelleil A."/>
            <person name="Abdulkadir J."/>
            <person name="Abebe A."/>
            <person name="Abera B."/>
            <person name="Abreu J."/>
            <person name="Acer S.C."/>
            <person name="Aftuck L."/>
            <person name="Alexander A."/>
            <person name="An P."/>
            <person name="Anderson E."/>
            <person name="Anderson S."/>
            <person name="Arachi H."/>
            <person name="Azer M."/>
            <person name="Bachantsang P."/>
            <person name="Barry A."/>
            <person name="Bayul T."/>
            <person name="Berlin A."/>
            <person name="Bessette D."/>
            <person name="Bloom T."/>
            <person name="Blye J."/>
            <person name="Boguslavskiy L."/>
            <person name="Bonnet C."/>
            <person name="Boukhgalter B."/>
            <person name="Bourzgui I."/>
            <person name="Brown A."/>
            <person name="Cahill P."/>
            <person name="Channer S."/>
            <person name="Cheshatsang Y."/>
            <person name="Chuda L."/>
            <person name="Citroen M."/>
            <person name="Collymore A."/>
            <person name="Cooke P."/>
            <person name="Costello M."/>
            <person name="D'Aco K."/>
            <person name="Daza R."/>
            <person name="De Haan G."/>
            <person name="DeGray S."/>
            <person name="DeMaso C."/>
            <person name="Dhargay N."/>
            <person name="Dooley K."/>
            <person name="Dooley E."/>
            <person name="Doricent M."/>
            <person name="Dorje P."/>
            <person name="Dorjee K."/>
            <person name="Dupes A."/>
            <person name="Elong R."/>
            <person name="Falk J."/>
            <person name="Farina A."/>
            <person name="Faro S."/>
            <person name="Ferguson D."/>
            <person name="Fisher S."/>
            <person name="Foley C.D."/>
            <person name="Franke A."/>
            <person name="Friedrich D."/>
            <person name="Gadbois L."/>
            <person name="Gearin G."/>
            <person name="Gearin C.R."/>
            <person name="Giannoukos G."/>
            <person name="Goode T."/>
            <person name="Graham J."/>
            <person name="Grandbois E."/>
            <person name="Grewal S."/>
            <person name="Gyaltsen K."/>
            <person name="Hafez N."/>
            <person name="Hagos B."/>
            <person name="Hall J."/>
            <person name="Henson C."/>
            <person name="Hollinger A."/>
            <person name="Honan T."/>
            <person name="Huard M.D."/>
            <person name="Hughes L."/>
            <person name="Hurhula B."/>
            <person name="Husby M.E."/>
            <person name="Kamat A."/>
            <person name="Kanga B."/>
            <person name="Kashin S."/>
            <person name="Khazanovich D."/>
            <person name="Kisner P."/>
            <person name="Lance K."/>
            <person name="Lara M."/>
            <person name="Lee W."/>
            <person name="Lennon N."/>
            <person name="Letendre F."/>
            <person name="LeVine R."/>
            <person name="Lipovsky A."/>
            <person name="Liu X."/>
            <person name="Liu J."/>
            <person name="Liu S."/>
            <person name="Lokyitsang T."/>
            <person name="Lokyitsang Y."/>
            <person name="Lubonja R."/>
            <person name="Lui A."/>
            <person name="MacDonald P."/>
            <person name="Magnisalis V."/>
            <person name="Maru K."/>
            <person name="Matthews C."/>
            <person name="McCusker W."/>
            <person name="McDonough S."/>
            <person name="Mehta T."/>
            <person name="Meldrim J."/>
            <person name="Meneus L."/>
            <person name="Mihai O."/>
            <person name="Mihalev A."/>
            <person name="Mihova T."/>
            <person name="Mittelman R."/>
            <person name="Mlenga V."/>
            <person name="Montmayeur A."/>
            <person name="Mulrain L."/>
            <person name="Navidi A."/>
            <person name="Naylor J."/>
            <person name="Negash T."/>
            <person name="Nguyen T."/>
            <person name="Nguyen N."/>
            <person name="Nicol R."/>
            <person name="Norbu C."/>
            <person name="Norbu N."/>
            <person name="Novod N."/>
            <person name="O'Neill B."/>
            <person name="Osman S."/>
            <person name="Markiewicz E."/>
            <person name="Oyono O.L."/>
            <person name="Patti C."/>
            <person name="Phunkhang P."/>
            <person name="Pierre F."/>
            <person name="Priest M."/>
            <person name="Raghuraman S."/>
            <person name="Rege F."/>
            <person name="Reyes R."/>
            <person name="Rise C."/>
            <person name="Rogov P."/>
            <person name="Ross K."/>
            <person name="Ryan E."/>
            <person name="Settipalli S."/>
            <person name="Shea T."/>
            <person name="Sherpa N."/>
            <person name="Shi L."/>
            <person name="Shih D."/>
            <person name="Sparrow T."/>
            <person name="Spaulding J."/>
            <person name="Stalker J."/>
            <person name="Stange-Thomann N."/>
            <person name="Stavropoulos S."/>
            <person name="Stone C."/>
            <person name="Strader C."/>
            <person name="Tesfaye S."/>
            <person name="Thomson T."/>
            <person name="Thoulutsang Y."/>
            <person name="Thoulutsang D."/>
            <person name="Topham K."/>
            <person name="Topping I."/>
            <person name="Tsamla T."/>
            <person name="Vassiliev H."/>
            <person name="Vo A."/>
            <person name="Wangchuk T."/>
            <person name="Wangdi T."/>
            <person name="Weiand M."/>
            <person name="Wilkinson J."/>
            <person name="Wilson A."/>
            <person name="Yadav S."/>
            <person name="Young G."/>
            <person name="Yu Q."/>
            <person name="Zembek L."/>
            <person name="Zhong D."/>
            <person name="Zimmer A."/>
            <person name="Zwirko Z."/>
            <person name="Jaffe D.B."/>
            <person name="Alvarez P."/>
            <person name="Brockman W."/>
            <person name="Butler J."/>
            <person name="Chin C."/>
            <person name="Gnerre S."/>
            <person name="Grabherr M."/>
            <person name="Kleber M."/>
            <person name="Mauceli E."/>
            <person name="MacCallum I."/>
        </authorList>
    </citation>
    <scope>NUCLEOTIDE SEQUENCE [LARGE SCALE GENOMIC DNA]</scope>
    <source>
        <strain evidence="16">Tucson 14030-0811.24</strain>
    </source>
</reference>
<dbReference type="NCBIfam" id="NF006757">
    <property type="entry name" value="PRK09277.1"/>
    <property type="match status" value="1"/>
</dbReference>
<gene>
    <name evidence="15" type="primary">Dwil\GK11553</name>
    <name evidence="15" type="ORF">Dwil_GK11553</name>
</gene>
<dbReference type="InterPro" id="IPR018136">
    <property type="entry name" value="Aconitase_4Fe-4S_BS"/>
</dbReference>
<evidence type="ECO:0000313" key="16">
    <source>
        <dbReference type="Proteomes" id="UP000007798"/>
    </source>
</evidence>
<evidence type="ECO:0000256" key="10">
    <source>
        <dbReference type="ARBA" id="ARBA00023501"/>
    </source>
</evidence>
<dbReference type="GO" id="GO:0072350">
    <property type="term" value="P:tricarboxylic acid metabolic process"/>
    <property type="evidence" value="ECO:0007669"/>
    <property type="project" value="UniProtKB-ARBA"/>
</dbReference>
<keyword evidence="6" id="KW-0479">Metal-binding</keyword>
<keyword evidence="7 12" id="KW-0408">Iron</keyword>
<dbReference type="PANTHER" id="PTHR11670">
    <property type="entry name" value="ACONITASE/IRON-RESPONSIVE ELEMENT FAMILY MEMBER"/>
    <property type="match status" value="1"/>
</dbReference>
<dbReference type="AlphaFoldDB" id="B4N8W9"/>
<dbReference type="InterPro" id="IPR006249">
    <property type="entry name" value="Aconitase/IRP2"/>
</dbReference>
<dbReference type="Pfam" id="PF00330">
    <property type="entry name" value="Aconitase"/>
    <property type="match status" value="1"/>
</dbReference>
<dbReference type="SUPFAM" id="SSF53732">
    <property type="entry name" value="Aconitase iron-sulfur domain"/>
    <property type="match status" value="1"/>
</dbReference>
<evidence type="ECO:0000256" key="8">
    <source>
        <dbReference type="ARBA" id="ARBA00023014"/>
    </source>
</evidence>
<dbReference type="PRINTS" id="PR00415">
    <property type="entry name" value="ACONITASE"/>
</dbReference>
<dbReference type="InterPro" id="IPR001030">
    <property type="entry name" value="Acoase/IPM_deHydtase_lsu_aba"/>
</dbReference>
<dbReference type="Proteomes" id="UP000007798">
    <property type="component" value="Unassembled WGS sequence"/>
</dbReference>
<dbReference type="InterPro" id="IPR015928">
    <property type="entry name" value="Aconitase/3IPM_dehydase_swvl"/>
</dbReference>
<organism evidence="15 16">
    <name type="scientific">Drosophila willistoni</name>
    <name type="common">Fruit fly</name>
    <dbReference type="NCBI Taxonomy" id="7260"/>
    <lineage>
        <taxon>Eukaryota</taxon>
        <taxon>Metazoa</taxon>
        <taxon>Ecdysozoa</taxon>
        <taxon>Arthropoda</taxon>
        <taxon>Hexapoda</taxon>
        <taxon>Insecta</taxon>
        <taxon>Pterygota</taxon>
        <taxon>Neoptera</taxon>
        <taxon>Endopterygota</taxon>
        <taxon>Diptera</taxon>
        <taxon>Brachycera</taxon>
        <taxon>Muscomorpha</taxon>
        <taxon>Ephydroidea</taxon>
        <taxon>Drosophilidae</taxon>
        <taxon>Drosophila</taxon>
        <taxon>Sophophora</taxon>
    </lineage>
</organism>
<dbReference type="SMR" id="B4N8W9"/>
<dbReference type="FunFam" id="3.20.19.10:FF:000001">
    <property type="entry name" value="Aconitate hydratase"/>
    <property type="match status" value="1"/>
</dbReference>
<dbReference type="Gene3D" id="3.30.499.10">
    <property type="entry name" value="Aconitase, domain 3"/>
    <property type="match status" value="2"/>
</dbReference>
<dbReference type="CDD" id="cd01586">
    <property type="entry name" value="AcnA_IRP"/>
    <property type="match status" value="1"/>
</dbReference>
<evidence type="ECO:0000259" key="13">
    <source>
        <dbReference type="Pfam" id="PF00330"/>
    </source>
</evidence>
<comment type="similarity">
    <text evidence="2 12">Belongs to the aconitase/IPM isomerase family.</text>
</comment>
<dbReference type="PhylomeDB" id="B4N8W9"/>
<dbReference type="Pfam" id="PF00694">
    <property type="entry name" value="Aconitase_C"/>
    <property type="match status" value="1"/>
</dbReference>
<sequence length="903" mass="99313">MSGNSNPFNKYQKSFTLDGIVYHYFDVSSIDSKFDRLPYSIRVLVESAVRNCDNFNITEKDVKSLLEWTPELKQGVSDVEVPFKPARVIQHDYNGIPAIVDLASMRNAVLKLGGDPSKVNPVSPTVLSICHSVGVDFWRQSDALAKNQAAEFRRNKERYAFLKWAAKAFDNFSIVPPGGGILHQVNLEYFATVVFDQDNEDGSKTLYPDSLVGTDSHTTMINGLGVVGWGVGGIEAEAVMLGQSISMLLPEVIGYKLVGKPGPLVTSTDLVLTITKNLRQLGVVGKFVEFYGPGVAELSITDRATIANMGPEYGATVGYFPADEKTLNYMKLTNRSEKKIEVVRQYLKVTGQMRNYNDETQDPEYTQSLYLDLATVVSSISGPKRPHDHMAVVDLPKDFKSCLSSPIGFKGFGLTAEALQTVGEFQWADGKTYKLQHGSVVLAAITACTNTSNPSVMLGAGLLAKKAVEKGLTILPYIKTSMSPGSGVVAYYLRESGVLTFMEQLGFDIVGFGCMTCIGNSGPLDENVANTIEENNLVCAGVLSGNRNFEGRIHPNTRANYLASPPLVIVYAIAGRVDIDFEKEPLGVDASGKPVFLRDIWPTRSEIQEVEAKSVLPSMFHDVYSKFRLGSMEWQGLEVQHDLSIYNWDSASTYIKRPPYFDGMTREVPKLKSIEKARCLLFLGDSVTTDHMSPAGAIARNSPAARFLADRNVTPRDFNTYGTRRGNDAVMARGCYANIRLVNKLSSKIGPYTEHIPSGEELEVFGSAERYRMDATPLIVIAGKEYGTGSSLDWAAKGPYMLGIKAIIAESYERIHRSNLVGMGIMPLEFLPGQNADTLQLNGREVFNIYLPESGLKPGQKIQVEANGTIFETILRCDTEVDITYYQNGGILQYMARKILSAK</sequence>
<comment type="catalytic activity">
    <reaction evidence="10">
        <text>citrate = D-threo-isocitrate</text>
        <dbReference type="Rhea" id="RHEA:10336"/>
        <dbReference type="ChEBI" id="CHEBI:15562"/>
        <dbReference type="ChEBI" id="CHEBI:16947"/>
        <dbReference type="EC" id="4.2.1.3"/>
    </reaction>
</comment>
<evidence type="ECO:0000256" key="9">
    <source>
        <dbReference type="ARBA" id="ARBA00023239"/>
    </source>
</evidence>
<dbReference type="KEGG" id="dwi:6646844"/>
<dbReference type="Gene3D" id="3.20.19.10">
    <property type="entry name" value="Aconitase, domain 4"/>
    <property type="match status" value="1"/>
</dbReference>
<evidence type="ECO:0000256" key="12">
    <source>
        <dbReference type="RuleBase" id="RU361275"/>
    </source>
</evidence>
<evidence type="ECO:0000256" key="2">
    <source>
        <dbReference type="ARBA" id="ARBA00007185"/>
    </source>
</evidence>
<dbReference type="EMBL" id="CH964232">
    <property type="protein sequence ID" value="EDW80474.2"/>
    <property type="molecule type" value="Genomic_DNA"/>
</dbReference>
<evidence type="ECO:0000259" key="14">
    <source>
        <dbReference type="Pfam" id="PF00694"/>
    </source>
</evidence>
<feature type="domain" description="Aconitase A/isopropylmalate dehydratase small subunit swivel" evidence="14">
    <location>
        <begin position="705"/>
        <end position="831"/>
    </location>
</feature>
<dbReference type="InterPro" id="IPR036008">
    <property type="entry name" value="Aconitase_4Fe-4S_dom"/>
</dbReference>
<keyword evidence="16" id="KW-1185">Reference proteome</keyword>
<dbReference type="EC" id="4.2.1.3" evidence="3"/>
<keyword evidence="9" id="KW-0456">Lyase</keyword>
<protein>
    <recommendedName>
        <fullName evidence="4">Cytoplasmic aconitate hydratase</fullName>
        <ecNumber evidence="3">4.2.1.3</ecNumber>
    </recommendedName>
    <alternativeName>
        <fullName evidence="11">Citrate hydro-lyase</fullName>
    </alternativeName>
</protein>
<dbReference type="FunFam" id="3.30.499.10:FF:000002">
    <property type="entry name" value="Aconitate hydratase"/>
    <property type="match status" value="1"/>
</dbReference>
<comment type="cofactor">
    <cofactor evidence="1">
        <name>[4Fe-4S] cluster</name>
        <dbReference type="ChEBI" id="CHEBI:49883"/>
    </cofactor>
</comment>
<dbReference type="FunFam" id="3.30.499.10:FF:000005">
    <property type="entry name" value="cytoplasmic aconitate hydratase"/>
    <property type="match status" value="1"/>
</dbReference>
<dbReference type="eggNOG" id="KOG0452">
    <property type="taxonomic scope" value="Eukaryota"/>
</dbReference>
<dbReference type="GO" id="GO:0003994">
    <property type="term" value="F:aconitate hydratase activity"/>
    <property type="evidence" value="ECO:0007669"/>
    <property type="project" value="UniProtKB-EC"/>
</dbReference>
<comment type="subcellular location">
    <subcellularLocation>
        <location evidence="12">Cytoplasm</location>
    </subcellularLocation>
</comment>
<dbReference type="InterPro" id="IPR044137">
    <property type="entry name" value="AcnA_IRP_Swivel"/>
</dbReference>
<dbReference type="InParanoid" id="B4N8W9"/>
<feature type="domain" description="Aconitase/3-isopropylmalate dehydratase large subunit alpha/beta/alpha" evidence="13">
    <location>
        <begin position="78"/>
        <end position="575"/>
    </location>
</feature>
<evidence type="ECO:0000256" key="3">
    <source>
        <dbReference type="ARBA" id="ARBA00012926"/>
    </source>
</evidence>
<evidence type="ECO:0000256" key="4">
    <source>
        <dbReference type="ARBA" id="ARBA00020255"/>
    </source>
</evidence>
<dbReference type="Gene3D" id="6.10.190.10">
    <property type="match status" value="1"/>
</dbReference>
<dbReference type="CDD" id="cd01580">
    <property type="entry name" value="AcnA_IRP_Swivel"/>
    <property type="match status" value="1"/>
</dbReference>
<dbReference type="SUPFAM" id="SSF52016">
    <property type="entry name" value="LeuD/IlvD-like"/>
    <property type="match status" value="1"/>
</dbReference>
<dbReference type="GO" id="GO:0005737">
    <property type="term" value="C:cytoplasm"/>
    <property type="evidence" value="ECO:0007669"/>
    <property type="project" value="UniProtKB-SubCell"/>
</dbReference>
<keyword evidence="12" id="KW-0963">Cytoplasm</keyword>
<name>B4N8W9_DROWI</name>
<dbReference type="InterPro" id="IPR000573">
    <property type="entry name" value="AconitaseA/IPMdHydase_ssu_swvl"/>
</dbReference>
<accession>B4N8W9</accession>
<dbReference type="PROSITE" id="PS01244">
    <property type="entry name" value="ACONITASE_2"/>
    <property type="match status" value="1"/>
</dbReference>
<evidence type="ECO:0000256" key="7">
    <source>
        <dbReference type="ARBA" id="ARBA00023004"/>
    </source>
</evidence>
<proteinExistence type="inferred from homology"/>
<dbReference type="GO" id="GO:0051539">
    <property type="term" value="F:4 iron, 4 sulfur cluster binding"/>
    <property type="evidence" value="ECO:0007669"/>
    <property type="project" value="UniProtKB-KW"/>
</dbReference>
<dbReference type="GO" id="GO:0046872">
    <property type="term" value="F:metal ion binding"/>
    <property type="evidence" value="ECO:0007669"/>
    <property type="project" value="UniProtKB-KW"/>
</dbReference>
<evidence type="ECO:0000256" key="5">
    <source>
        <dbReference type="ARBA" id="ARBA00022485"/>
    </source>
</evidence>
<evidence type="ECO:0000313" key="15">
    <source>
        <dbReference type="EMBL" id="EDW80474.2"/>
    </source>
</evidence>
<dbReference type="NCBIfam" id="TIGR01341">
    <property type="entry name" value="aconitase_1"/>
    <property type="match status" value="1"/>
</dbReference>